<dbReference type="SUPFAM" id="SSF57850">
    <property type="entry name" value="RING/U-box"/>
    <property type="match status" value="1"/>
</dbReference>
<protein>
    <recommendedName>
        <fullName evidence="6">RING-type domain-containing protein</fullName>
    </recommendedName>
</protein>
<dbReference type="Pfam" id="PF13639">
    <property type="entry name" value="zf-RING_2"/>
    <property type="match status" value="1"/>
</dbReference>
<dbReference type="InterPro" id="IPR013083">
    <property type="entry name" value="Znf_RING/FYVE/PHD"/>
</dbReference>
<keyword evidence="8" id="KW-1185">Reference proteome</keyword>
<sequence>MPFPIQAYGPAFRERLALRLGGASTRPEARRAQPSASRAAPASDQDSSDSVCMRGGYRSSQDDDEDFDDENYDNGDDDDYDDNDEINELITLEQEEEFGSLDQYPLETTSLLKVCLGVERTETGHYSFHLTITDGPLTGIRSTITDQQPDAGATLQLLMSRFAVRHLGSGRTCLQFDRPFWAPVVSPRIDVLHTQTSPPGGYHSHHRIGLTHETIVQALGGQRNFDTWQRTMLYYILYQEAGENLYHIEELIPRPTDIRQEDLPNNLRETDAYLTGIPYNRPPRTPQAAINALDFRQINAEENDRCTICLEELKAGEEAAKIKTCSHDSFHKECLTTWLAGNTTCPYCRARVYTRSDTDDRAHRDGWLERGSVVLDVITWRRVCDVPQLQVPRQNSVGG</sequence>
<dbReference type="InterPro" id="IPR001841">
    <property type="entry name" value="Znf_RING"/>
</dbReference>
<dbReference type="AlphaFoldDB" id="A0AAN6XE75"/>
<evidence type="ECO:0000256" key="3">
    <source>
        <dbReference type="ARBA" id="ARBA00022833"/>
    </source>
</evidence>
<dbReference type="Proteomes" id="UP001303160">
    <property type="component" value="Unassembled WGS sequence"/>
</dbReference>
<comment type="caution">
    <text evidence="7">The sequence shown here is derived from an EMBL/GenBank/DDBJ whole genome shotgun (WGS) entry which is preliminary data.</text>
</comment>
<dbReference type="PANTHER" id="PTHR45931">
    <property type="entry name" value="SI:CH211-59O9.10"/>
    <property type="match status" value="1"/>
</dbReference>
<dbReference type="GO" id="GO:0005634">
    <property type="term" value="C:nucleus"/>
    <property type="evidence" value="ECO:0007669"/>
    <property type="project" value="TreeGrafter"/>
</dbReference>
<evidence type="ECO:0000313" key="7">
    <source>
        <dbReference type="EMBL" id="KAK4198919.1"/>
    </source>
</evidence>
<feature type="region of interest" description="Disordered" evidence="5">
    <location>
        <begin position="19"/>
        <end position="83"/>
    </location>
</feature>
<dbReference type="Gene3D" id="3.30.40.10">
    <property type="entry name" value="Zinc/RING finger domain, C3HC4 (zinc finger)"/>
    <property type="match status" value="1"/>
</dbReference>
<evidence type="ECO:0000256" key="5">
    <source>
        <dbReference type="SAM" id="MobiDB-lite"/>
    </source>
</evidence>
<organism evidence="7 8">
    <name type="scientific">Triangularia verruculosa</name>
    <dbReference type="NCBI Taxonomy" id="2587418"/>
    <lineage>
        <taxon>Eukaryota</taxon>
        <taxon>Fungi</taxon>
        <taxon>Dikarya</taxon>
        <taxon>Ascomycota</taxon>
        <taxon>Pezizomycotina</taxon>
        <taxon>Sordariomycetes</taxon>
        <taxon>Sordariomycetidae</taxon>
        <taxon>Sordariales</taxon>
        <taxon>Podosporaceae</taxon>
        <taxon>Triangularia</taxon>
    </lineage>
</organism>
<feature type="compositionally biased region" description="Acidic residues" evidence="5">
    <location>
        <begin position="62"/>
        <end position="83"/>
    </location>
</feature>
<feature type="domain" description="RING-type" evidence="6">
    <location>
        <begin position="306"/>
        <end position="349"/>
    </location>
</feature>
<dbReference type="GO" id="GO:0006511">
    <property type="term" value="P:ubiquitin-dependent protein catabolic process"/>
    <property type="evidence" value="ECO:0007669"/>
    <property type="project" value="TreeGrafter"/>
</dbReference>
<accession>A0AAN6XE75</accession>
<dbReference type="EMBL" id="MU863939">
    <property type="protein sequence ID" value="KAK4198919.1"/>
    <property type="molecule type" value="Genomic_DNA"/>
</dbReference>
<feature type="compositionally biased region" description="Low complexity" evidence="5">
    <location>
        <begin position="32"/>
        <end position="50"/>
    </location>
</feature>
<dbReference type="PANTHER" id="PTHR45931:SF3">
    <property type="entry name" value="RING ZINC FINGER-CONTAINING PROTEIN"/>
    <property type="match status" value="1"/>
</dbReference>
<evidence type="ECO:0000313" key="8">
    <source>
        <dbReference type="Proteomes" id="UP001303160"/>
    </source>
</evidence>
<keyword evidence="3" id="KW-0862">Zinc</keyword>
<keyword evidence="2 4" id="KW-0863">Zinc-finger</keyword>
<evidence type="ECO:0000256" key="1">
    <source>
        <dbReference type="ARBA" id="ARBA00022723"/>
    </source>
</evidence>
<proteinExistence type="predicted"/>
<dbReference type="SMART" id="SM00184">
    <property type="entry name" value="RING"/>
    <property type="match status" value="1"/>
</dbReference>
<evidence type="ECO:0000256" key="2">
    <source>
        <dbReference type="ARBA" id="ARBA00022771"/>
    </source>
</evidence>
<evidence type="ECO:0000256" key="4">
    <source>
        <dbReference type="PROSITE-ProRule" id="PRU00175"/>
    </source>
</evidence>
<reference evidence="7" key="2">
    <citation type="submission" date="2023-05" db="EMBL/GenBank/DDBJ databases">
        <authorList>
            <consortium name="Lawrence Berkeley National Laboratory"/>
            <person name="Steindorff A."/>
            <person name="Hensen N."/>
            <person name="Bonometti L."/>
            <person name="Westerberg I."/>
            <person name="Brannstrom I.O."/>
            <person name="Guillou S."/>
            <person name="Cros-Aarteil S."/>
            <person name="Calhoun S."/>
            <person name="Haridas S."/>
            <person name="Kuo A."/>
            <person name="Mondo S."/>
            <person name="Pangilinan J."/>
            <person name="Riley R."/>
            <person name="Labutti K."/>
            <person name="Andreopoulos B."/>
            <person name="Lipzen A."/>
            <person name="Chen C."/>
            <person name="Yanf M."/>
            <person name="Daum C."/>
            <person name="Ng V."/>
            <person name="Clum A."/>
            <person name="Ohm R."/>
            <person name="Martin F."/>
            <person name="Silar P."/>
            <person name="Natvig D."/>
            <person name="Lalanne C."/>
            <person name="Gautier V."/>
            <person name="Ament-Velasquez S.L."/>
            <person name="Kruys A."/>
            <person name="Hutchinson M.I."/>
            <person name="Powell A.J."/>
            <person name="Barry K."/>
            <person name="Miller A.N."/>
            <person name="Grigoriev I.V."/>
            <person name="Debuchy R."/>
            <person name="Gladieux P."/>
            <person name="Thoren M.H."/>
            <person name="Johannesson H."/>
        </authorList>
    </citation>
    <scope>NUCLEOTIDE SEQUENCE</scope>
    <source>
        <strain evidence="7">CBS 315.58</strain>
    </source>
</reference>
<dbReference type="PROSITE" id="PS50089">
    <property type="entry name" value="ZF_RING_2"/>
    <property type="match status" value="1"/>
</dbReference>
<dbReference type="InterPro" id="IPR051834">
    <property type="entry name" value="RING_finger_E3_ligase"/>
</dbReference>
<name>A0AAN6XE75_9PEZI</name>
<keyword evidence="1" id="KW-0479">Metal-binding</keyword>
<gene>
    <name evidence="7" type="ORF">QBC40DRAFT_255623</name>
</gene>
<dbReference type="GO" id="GO:0008270">
    <property type="term" value="F:zinc ion binding"/>
    <property type="evidence" value="ECO:0007669"/>
    <property type="project" value="UniProtKB-KW"/>
</dbReference>
<evidence type="ECO:0000259" key="6">
    <source>
        <dbReference type="PROSITE" id="PS50089"/>
    </source>
</evidence>
<dbReference type="GO" id="GO:0061630">
    <property type="term" value="F:ubiquitin protein ligase activity"/>
    <property type="evidence" value="ECO:0007669"/>
    <property type="project" value="TreeGrafter"/>
</dbReference>
<reference evidence="7" key="1">
    <citation type="journal article" date="2023" name="Mol. Phylogenet. Evol.">
        <title>Genome-scale phylogeny and comparative genomics of the fungal order Sordariales.</title>
        <authorList>
            <person name="Hensen N."/>
            <person name="Bonometti L."/>
            <person name="Westerberg I."/>
            <person name="Brannstrom I.O."/>
            <person name="Guillou S."/>
            <person name="Cros-Aarteil S."/>
            <person name="Calhoun S."/>
            <person name="Haridas S."/>
            <person name="Kuo A."/>
            <person name="Mondo S."/>
            <person name="Pangilinan J."/>
            <person name="Riley R."/>
            <person name="LaButti K."/>
            <person name="Andreopoulos B."/>
            <person name="Lipzen A."/>
            <person name="Chen C."/>
            <person name="Yan M."/>
            <person name="Daum C."/>
            <person name="Ng V."/>
            <person name="Clum A."/>
            <person name="Steindorff A."/>
            <person name="Ohm R.A."/>
            <person name="Martin F."/>
            <person name="Silar P."/>
            <person name="Natvig D.O."/>
            <person name="Lalanne C."/>
            <person name="Gautier V."/>
            <person name="Ament-Velasquez S.L."/>
            <person name="Kruys A."/>
            <person name="Hutchinson M.I."/>
            <person name="Powell A.J."/>
            <person name="Barry K."/>
            <person name="Miller A.N."/>
            <person name="Grigoriev I.V."/>
            <person name="Debuchy R."/>
            <person name="Gladieux P."/>
            <person name="Hiltunen Thoren M."/>
            <person name="Johannesson H."/>
        </authorList>
    </citation>
    <scope>NUCLEOTIDE SEQUENCE</scope>
    <source>
        <strain evidence="7">CBS 315.58</strain>
    </source>
</reference>